<evidence type="ECO:0000256" key="1">
    <source>
        <dbReference type="ARBA" id="ARBA00009013"/>
    </source>
</evidence>
<dbReference type="Pfam" id="PF13466">
    <property type="entry name" value="STAS_2"/>
    <property type="match status" value="1"/>
</dbReference>
<evidence type="ECO:0000313" key="4">
    <source>
        <dbReference type="EMBL" id="GGM08990.1"/>
    </source>
</evidence>
<keyword evidence="5" id="KW-1185">Reference proteome</keyword>
<dbReference type="PANTHER" id="PTHR33495">
    <property type="entry name" value="ANTI-SIGMA FACTOR ANTAGONIST TM_1081-RELATED-RELATED"/>
    <property type="match status" value="1"/>
</dbReference>
<dbReference type="CDD" id="cd07043">
    <property type="entry name" value="STAS_anti-anti-sigma_factors"/>
    <property type="match status" value="1"/>
</dbReference>
<dbReference type="GO" id="GO:0043856">
    <property type="term" value="F:anti-sigma factor antagonist activity"/>
    <property type="evidence" value="ECO:0007669"/>
    <property type="project" value="InterPro"/>
</dbReference>
<gene>
    <name evidence="4" type="ORF">GCM10011594_31110</name>
</gene>
<evidence type="ECO:0000259" key="3">
    <source>
        <dbReference type="PROSITE" id="PS50801"/>
    </source>
</evidence>
<dbReference type="InterPro" id="IPR002645">
    <property type="entry name" value="STAS_dom"/>
</dbReference>
<dbReference type="InterPro" id="IPR003658">
    <property type="entry name" value="Anti-sigma_ant"/>
</dbReference>
<dbReference type="RefSeq" id="WP_188943073.1">
    <property type="nucleotide sequence ID" value="NZ_BMNA01000006.1"/>
</dbReference>
<name>A0A917T420_9ACTN</name>
<dbReference type="PROSITE" id="PS50801">
    <property type="entry name" value="STAS"/>
    <property type="match status" value="1"/>
</dbReference>
<dbReference type="EMBL" id="BMNA01000006">
    <property type="protein sequence ID" value="GGM08990.1"/>
    <property type="molecule type" value="Genomic_DNA"/>
</dbReference>
<sequence>MTGVATDTGAAAGGEGTDLRIEITADEPGAAVLRLAGRLDALQAPELDARFRELVPLGRVRLLVDLSAVGFVDSAGLAVLVRARRTTREHGGDVVLIRPRSPEGQRVFRLTQFDQVFRMLDESPR</sequence>
<proteinExistence type="inferred from homology"/>
<evidence type="ECO:0000256" key="2">
    <source>
        <dbReference type="RuleBase" id="RU003749"/>
    </source>
</evidence>
<feature type="domain" description="STAS" evidence="3">
    <location>
        <begin position="28"/>
        <end position="125"/>
    </location>
</feature>
<comment type="caution">
    <text evidence="4">The sequence shown here is derived from an EMBL/GenBank/DDBJ whole genome shotgun (WGS) entry which is preliminary data.</text>
</comment>
<dbReference type="InterPro" id="IPR036513">
    <property type="entry name" value="STAS_dom_sf"/>
</dbReference>
<dbReference type="InterPro" id="IPR058548">
    <property type="entry name" value="MlaB-like_STAS"/>
</dbReference>
<dbReference type="NCBIfam" id="TIGR00377">
    <property type="entry name" value="ant_ant_sig"/>
    <property type="match status" value="1"/>
</dbReference>
<reference evidence="4" key="2">
    <citation type="submission" date="2020-09" db="EMBL/GenBank/DDBJ databases">
        <authorList>
            <person name="Sun Q."/>
            <person name="Zhou Y."/>
        </authorList>
    </citation>
    <scope>NUCLEOTIDE SEQUENCE</scope>
    <source>
        <strain evidence="4">CGMCC 4.7308</strain>
    </source>
</reference>
<protein>
    <recommendedName>
        <fullName evidence="2">Anti-sigma factor antagonist</fullName>
    </recommendedName>
</protein>
<dbReference type="SUPFAM" id="SSF52091">
    <property type="entry name" value="SpoIIaa-like"/>
    <property type="match status" value="1"/>
</dbReference>
<comment type="similarity">
    <text evidence="1 2">Belongs to the anti-sigma-factor antagonist family.</text>
</comment>
<organism evidence="4 5">
    <name type="scientific">Nakamurella endophytica</name>
    <dbReference type="NCBI Taxonomy" id="1748367"/>
    <lineage>
        <taxon>Bacteria</taxon>
        <taxon>Bacillati</taxon>
        <taxon>Actinomycetota</taxon>
        <taxon>Actinomycetes</taxon>
        <taxon>Nakamurellales</taxon>
        <taxon>Nakamurellaceae</taxon>
        <taxon>Nakamurella</taxon>
    </lineage>
</organism>
<dbReference type="AlphaFoldDB" id="A0A917T420"/>
<reference evidence="4" key="1">
    <citation type="journal article" date="2014" name="Int. J. Syst. Evol. Microbiol.">
        <title>Complete genome sequence of Corynebacterium casei LMG S-19264T (=DSM 44701T), isolated from a smear-ripened cheese.</title>
        <authorList>
            <consortium name="US DOE Joint Genome Institute (JGI-PGF)"/>
            <person name="Walter F."/>
            <person name="Albersmeier A."/>
            <person name="Kalinowski J."/>
            <person name="Ruckert C."/>
        </authorList>
    </citation>
    <scope>NUCLEOTIDE SEQUENCE</scope>
    <source>
        <strain evidence="4">CGMCC 4.7308</strain>
    </source>
</reference>
<accession>A0A917T420</accession>
<dbReference type="Proteomes" id="UP000655208">
    <property type="component" value="Unassembled WGS sequence"/>
</dbReference>
<evidence type="ECO:0000313" key="5">
    <source>
        <dbReference type="Proteomes" id="UP000655208"/>
    </source>
</evidence>
<dbReference type="PANTHER" id="PTHR33495:SF2">
    <property type="entry name" value="ANTI-SIGMA FACTOR ANTAGONIST TM_1081-RELATED"/>
    <property type="match status" value="1"/>
</dbReference>
<dbReference type="Gene3D" id="3.30.750.24">
    <property type="entry name" value="STAS domain"/>
    <property type="match status" value="1"/>
</dbReference>